<keyword evidence="4 6" id="KW-0235">DNA replication</keyword>
<evidence type="ECO:0000313" key="11">
    <source>
        <dbReference type="Proteomes" id="UP000091918"/>
    </source>
</evidence>
<dbReference type="STRING" id="1658172.A0A1B7NNN1"/>
<feature type="compositionally biased region" description="Polar residues" evidence="7">
    <location>
        <begin position="149"/>
        <end position="170"/>
    </location>
</feature>
<dbReference type="CDD" id="cd11711">
    <property type="entry name" value="GINS_A_Sld5"/>
    <property type="match status" value="1"/>
</dbReference>
<dbReference type="OrthoDB" id="338231at2759"/>
<evidence type="ECO:0000313" key="10">
    <source>
        <dbReference type="EMBL" id="OAX78409.1"/>
    </source>
</evidence>
<feature type="domain" description="DNA replication complex GINS protein SLD5 C-terminal" evidence="9">
    <location>
        <begin position="229"/>
        <end position="292"/>
    </location>
</feature>
<comment type="function">
    <text evidence="6">The GINS complex plays an essential role in the initiation of DNA replication.</text>
</comment>
<evidence type="ECO:0000256" key="7">
    <source>
        <dbReference type="SAM" id="MobiDB-lite"/>
    </source>
</evidence>
<dbReference type="AlphaFoldDB" id="A0A1B7NNN1"/>
<dbReference type="GO" id="GO:0006261">
    <property type="term" value="P:DNA-templated DNA replication"/>
    <property type="evidence" value="ECO:0007669"/>
    <property type="project" value="InterPro"/>
</dbReference>
<dbReference type="InterPro" id="IPR038749">
    <property type="entry name" value="Sld5_GINS_A"/>
</dbReference>
<comment type="caution">
    <text evidence="10">The sequence shown here is derived from an EMBL/GenBank/DDBJ whole genome shotgun (WGS) entry which is preliminary data.</text>
</comment>
<evidence type="ECO:0000256" key="3">
    <source>
        <dbReference type="ARBA" id="ARBA00014804"/>
    </source>
</evidence>
<dbReference type="InterPro" id="IPR008591">
    <property type="entry name" value="GINS_Sld5"/>
</dbReference>
<dbReference type="SUPFAM" id="SSF158573">
    <property type="entry name" value="GINS helical bundle-like"/>
    <property type="match status" value="1"/>
</dbReference>
<feature type="domain" description="GINS subunit" evidence="8">
    <location>
        <begin position="62"/>
        <end position="123"/>
    </location>
</feature>
<comment type="similarity">
    <text evidence="2 6">Belongs to the GINS4/SLD5 family.</text>
</comment>
<evidence type="ECO:0000259" key="9">
    <source>
        <dbReference type="Pfam" id="PF16922"/>
    </source>
</evidence>
<dbReference type="Pfam" id="PF16922">
    <property type="entry name" value="SLD5_C"/>
    <property type="match status" value="1"/>
</dbReference>
<feature type="region of interest" description="Disordered" evidence="7">
    <location>
        <begin position="125"/>
        <end position="177"/>
    </location>
</feature>
<dbReference type="Proteomes" id="UP000091918">
    <property type="component" value="Unassembled WGS sequence"/>
</dbReference>
<dbReference type="InterPro" id="IPR031633">
    <property type="entry name" value="SLD5_C"/>
</dbReference>
<dbReference type="GO" id="GO:0000727">
    <property type="term" value="P:double-strand break repair via break-induced replication"/>
    <property type="evidence" value="ECO:0007669"/>
    <property type="project" value="TreeGrafter"/>
</dbReference>
<dbReference type="InterPro" id="IPR021151">
    <property type="entry name" value="GINS_A"/>
</dbReference>
<proteinExistence type="inferred from homology"/>
<evidence type="ECO:0000259" key="8">
    <source>
        <dbReference type="Pfam" id="PF05916"/>
    </source>
</evidence>
<dbReference type="InterPro" id="IPR036224">
    <property type="entry name" value="GINS_bundle-like_dom_sf"/>
</dbReference>
<protein>
    <recommendedName>
        <fullName evidence="3 6">DNA replication complex GINS protein SLD5</fullName>
    </recommendedName>
</protein>
<gene>
    <name evidence="10" type="ORF">ACJ72_07283</name>
</gene>
<reference evidence="10 11" key="1">
    <citation type="submission" date="2015-07" db="EMBL/GenBank/DDBJ databases">
        <title>Emmonsia species relationships and genome sequence.</title>
        <authorList>
            <person name="Cuomo C.A."/>
            <person name="Schwartz I.S."/>
            <person name="Kenyon C."/>
            <person name="de Hoog G.S."/>
            <person name="Govender N.P."/>
            <person name="Botha A."/>
            <person name="Moreno L."/>
            <person name="de Vries M."/>
            <person name="Munoz J.F."/>
            <person name="Stielow J.B."/>
        </authorList>
    </citation>
    <scope>NUCLEOTIDE SEQUENCE [LARGE SCALE GENOMIC DNA]</scope>
    <source>
        <strain evidence="10 11">CBS 136260</strain>
    </source>
</reference>
<dbReference type="PANTHER" id="PTHR21206">
    <property type="entry name" value="SLD5 PROTEIN"/>
    <property type="match status" value="1"/>
</dbReference>
<keyword evidence="5 6" id="KW-0539">Nucleus</keyword>
<dbReference type="EMBL" id="LGUA01001540">
    <property type="protein sequence ID" value="OAX78409.1"/>
    <property type="molecule type" value="Genomic_DNA"/>
</dbReference>
<evidence type="ECO:0000256" key="6">
    <source>
        <dbReference type="PIRNR" id="PIRNR007764"/>
    </source>
</evidence>
<keyword evidence="11" id="KW-1185">Reference proteome</keyword>
<feature type="compositionally biased region" description="Low complexity" evidence="7">
    <location>
        <begin position="125"/>
        <end position="148"/>
    </location>
</feature>
<organism evidence="10 11">
    <name type="scientific">Emergomyces africanus</name>
    <dbReference type="NCBI Taxonomy" id="1955775"/>
    <lineage>
        <taxon>Eukaryota</taxon>
        <taxon>Fungi</taxon>
        <taxon>Dikarya</taxon>
        <taxon>Ascomycota</taxon>
        <taxon>Pezizomycotina</taxon>
        <taxon>Eurotiomycetes</taxon>
        <taxon>Eurotiomycetidae</taxon>
        <taxon>Onygenales</taxon>
        <taxon>Ajellomycetaceae</taxon>
        <taxon>Emergomyces</taxon>
    </lineage>
</organism>
<comment type="subcellular location">
    <subcellularLocation>
        <location evidence="1 6">Nucleus</location>
    </subcellularLocation>
</comment>
<name>A0A1B7NNN1_9EURO</name>
<sequence>MDIDDILASVDRPDVSSAEATALDAQQLTRFWVTERGVPELLPWPGALMERVMERVRRQIEKIEDLTAAASDPSSTNQTTNPTLNLKLSILQTDLSRTQYIIRSLLRQRLSKLTKHSLHYLLLSSPAPSSSSPTSTPSQSYQQSSQATFNTPTPIHPPTSTNAYHQSSKNAAIEEQQQQPLLSPQEFSFLHTHQSLLTAHYNNSFLSTFPAQLRRLDDNAGGLSMVQGPETKEVVFVRCLVDEVRIVIPAASAGDDIGSGGDIYGRRMRWGEVWLARWEGVKEAWGRGEVEVL</sequence>
<evidence type="ECO:0000256" key="1">
    <source>
        <dbReference type="ARBA" id="ARBA00004123"/>
    </source>
</evidence>
<dbReference type="Pfam" id="PF05916">
    <property type="entry name" value="Sld5"/>
    <property type="match status" value="1"/>
</dbReference>
<dbReference type="Gene3D" id="1.20.58.1030">
    <property type="match status" value="1"/>
</dbReference>
<evidence type="ECO:0000256" key="4">
    <source>
        <dbReference type="ARBA" id="ARBA00022705"/>
    </source>
</evidence>
<evidence type="ECO:0000256" key="5">
    <source>
        <dbReference type="ARBA" id="ARBA00023242"/>
    </source>
</evidence>
<dbReference type="PIRSF" id="PIRSF007764">
    <property type="entry name" value="Sld5"/>
    <property type="match status" value="1"/>
</dbReference>
<dbReference type="GO" id="GO:0000811">
    <property type="term" value="C:GINS complex"/>
    <property type="evidence" value="ECO:0007669"/>
    <property type="project" value="UniProtKB-UniRule"/>
</dbReference>
<dbReference type="PANTHER" id="PTHR21206:SF0">
    <property type="entry name" value="DNA REPLICATION COMPLEX GINS PROTEIN SLD5"/>
    <property type="match status" value="1"/>
</dbReference>
<evidence type="ECO:0000256" key="2">
    <source>
        <dbReference type="ARBA" id="ARBA00008187"/>
    </source>
</evidence>
<accession>A0A1B7NNN1</accession>